<evidence type="ECO:0000256" key="3">
    <source>
        <dbReference type="ARBA" id="ARBA00008145"/>
    </source>
</evidence>
<name>A0A941E5M7_9BURK</name>
<dbReference type="GO" id="GO:0008119">
    <property type="term" value="F:thiopurine S-methyltransferase activity"/>
    <property type="evidence" value="ECO:0007669"/>
    <property type="project" value="UniProtKB-UniRule"/>
</dbReference>
<dbReference type="PROSITE" id="PS51585">
    <property type="entry name" value="SAM_MT_TPMT"/>
    <property type="match status" value="1"/>
</dbReference>
<evidence type="ECO:0000313" key="10">
    <source>
        <dbReference type="EMBL" id="MBR7801401.1"/>
    </source>
</evidence>
<feature type="binding site" evidence="9">
    <location>
        <position position="45"/>
    </location>
    <ligand>
        <name>S-adenosyl-L-methionine</name>
        <dbReference type="ChEBI" id="CHEBI:59789"/>
    </ligand>
</feature>
<keyword evidence="7 9" id="KW-0808">Transferase</keyword>
<accession>A0A941E5M7</accession>
<evidence type="ECO:0000256" key="4">
    <source>
        <dbReference type="ARBA" id="ARBA00011905"/>
    </source>
</evidence>
<dbReference type="Pfam" id="PF05724">
    <property type="entry name" value="TPMT"/>
    <property type="match status" value="1"/>
</dbReference>
<sequence>MDINFWHEKWRRGEIGFHRQDINPHLLAHLHQLKLKSGQHILLPLCGKTKDIAYLLNQGYQVTGVELSELAVRELFEDLSLTPEVTQVAGFQCYSANKIRIFVGDFFSFNHDLLGKVDAIYDRAALVALPLAMRKDYSRHLSHITHCAPQLLITYEYQQDAVEGPPFSISEQEVFEHYAKAYEITLLERVDVAGGMKGKVASTEVVYHLNTCSR</sequence>
<dbReference type="EMBL" id="JAGSPJ010000006">
    <property type="protein sequence ID" value="MBR7801401.1"/>
    <property type="molecule type" value="Genomic_DNA"/>
</dbReference>
<dbReference type="GO" id="GO:0032259">
    <property type="term" value="P:methylation"/>
    <property type="evidence" value="ECO:0007669"/>
    <property type="project" value="UniProtKB-KW"/>
</dbReference>
<dbReference type="InterPro" id="IPR025835">
    <property type="entry name" value="Thiopurine_S-MeTrfase"/>
</dbReference>
<feature type="binding site" evidence="9">
    <location>
        <position position="123"/>
    </location>
    <ligand>
        <name>S-adenosyl-L-methionine</name>
        <dbReference type="ChEBI" id="CHEBI:59789"/>
    </ligand>
</feature>
<dbReference type="AlphaFoldDB" id="A0A941E5M7"/>
<protein>
    <recommendedName>
        <fullName evidence="4 9">Thiopurine S-methyltransferase</fullName>
        <ecNumber evidence="4 9">2.1.1.67</ecNumber>
    </recommendedName>
    <alternativeName>
        <fullName evidence="9">Thiopurine methyltransferase</fullName>
    </alternativeName>
</protein>
<keyword evidence="8 9" id="KW-0949">S-adenosyl-L-methionine</keyword>
<dbReference type="HAMAP" id="MF_00812">
    <property type="entry name" value="Thiopur_methtran"/>
    <property type="match status" value="1"/>
</dbReference>
<keyword evidence="6 9" id="KW-0489">Methyltransferase</keyword>
<evidence type="ECO:0000256" key="9">
    <source>
        <dbReference type="HAMAP-Rule" id="MF_00812"/>
    </source>
</evidence>
<comment type="caution">
    <text evidence="10">The sequence shown here is derived from an EMBL/GenBank/DDBJ whole genome shotgun (WGS) entry which is preliminary data.</text>
</comment>
<organism evidence="10 11">
    <name type="scientific">Undibacterium fentianense</name>
    <dbReference type="NCBI Taxonomy" id="2828728"/>
    <lineage>
        <taxon>Bacteria</taxon>
        <taxon>Pseudomonadati</taxon>
        <taxon>Pseudomonadota</taxon>
        <taxon>Betaproteobacteria</taxon>
        <taxon>Burkholderiales</taxon>
        <taxon>Oxalobacteraceae</taxon>
        <taxon>Undibacterium</taxon>
    </lineage>
</organism>
<dbReference type="PANTHER" id="PTHR10259:SF11">
    <property type="entry name" value="THIOPURINE S-METHYLTRANSFERASE"/>
    <property type="match status" value="1"/>
</dbReference>
<evidence type="ECO:0000256" key="6">
    <source>
        <dbReference type="ARBA" id="ARBA00022603"/>
    </source>
</evidence>
<feature type="binding site" evidence="9">
    <location>
        <position position="66"/>
    </location>
    <ligand>
        <name>S-adenosyl-L-methionine</name>
        <dbReference type="ChEBI" id="CHEBI:59789"/>
    </ligand>
</feature>
<evidence type="ECO:0000256" key="5">
    <source>
        <dbReference type="ARBA" id="ARBA00022490"/>
    </source>
</evidence>
<proteinExistence type="inferred from homology"/>
<dbReference type="FunFam" id="3.40.50.150:FF:000101">
    <property type="entry name" value="Thiopurine S-methyltransferase"/>
    <property type="match status" value="1"/>
</dbReference>
<dbReference type="SUPFAM" id="SSF53335">
    <property type="entry name" value="S-adenosyl-L-methionine-dependent methyltransferases"/>
    <property type="match status" value="1"/>
</dbReference>
<dbReference type="NCBIfam" id="NF009732">
    <property type="entry name" value="PRK13255.1"/>
    <property type="match status" value="1"/>
</dbReference>
<gene>
    <name evidence="10" type="primary">tmpT</name>
    <name evidence="9" type="synonym">tpm</name>
    <name evidence="10" type="ORF">KDM90_15430</name>
</gene>
<evidence type="ECO:0000313" key="11">
    <source>
        <dbReference type="Proteomes" id="UP000678545"/>
    </source>
</evidence>
<dbReference type="InterPro" id="IPR022474">
    <property type="entry name" value="Thiopur_S-MeTfrase_Se/Te_detox"/>
</dbReference>
<dbReference type="Proteomes" id="UP000678545">
    <property type="component" value="Unassembled WGS sequence"/>
</dbReference>
<dbReference type="GO" id="GO:0005737">
    <property type="term" value="C:cytoplasm"/>
    <property type="evidence" value="ECO:0007669"/>
    <property type="project" value="UniProtKB-SubCell"/>
</dbReference>
<comment type="similarity">
    <text evidence="3 9">Belongs to the class I-like SAM-binding methyltransferase superfamily. TPMT family.</text>
</comment>
<dbReference type="PANTHER" id="PTHR10259">
    <property type="entry name" value="THIOPURINE S-METHYLTRANSFERASE"/>
    <property type="match status" value="1"/>
</dbReference>
<dbReference type="NCBIfam" id="TIGR03840">
    <property type="entry name" value="TMPT_Se_Te"/>
    <property type="match status" value="1"/>
</dbReference>
<dbReference type="RefSeq" id="WP_212676507.1">
    <property type="nucleotide sequence ID" value="NZ_JAGSPJ010000006.1"/>
</dbReference>
<feature type="binding site" evidence="9">
    <location>
        <position position="10"/>
    </location>
    <ligand>
        <name>S-adenosyl-L-methionine</name>
        <dbReference type="ChEBI" id="CHEBI:59789"/>
    </ligand>
</feature>
<dbReference type="GO" id="GO:0010038">
    <property type="term" value="P:response to metal ion"/>
    <property type="evidence" value="ECO:0007669"/>
    <property type="project" value="InterPro"/>
</dbReference>
<reference evidence="10" key="1">
    <citation type="submission" date="2021-04" db="EMBL/GenBank/DDBJ databases">
        <title>novel species isolated from subtropical streams in China.</title>
        <authorList>
            <person name="Lu H."/>
        </authorList>
    </citation>
    <scope>NUCLEOTIDE SEQUENCE</scope>
    <source>
        <strain evidence="10">FT137W</strain>
    </source>
</reference>
<dbReference type="PIRSF" id="PIRSF023956">
    <property type="entry name" value="Thiopurine_S-methyltransferase"/>
    <property type="match status" value="1"/>
</dbReference>
<comment type="catalytic activity">
    <reaction evidence="1 9">
        <text>S-adenosyl-L-methionine + a thiopurine = S-adenosyl-L-homocysteine + a thiopurine S-methylether.</text>
        <dbReference type="EC" id="2.1.1.67"/>
    </reaction>
</comment>
<keyword evidence="5 9" id="KW-0963">Cytoplasm</keyword>
<dbReference type="Gene3D" id="3.40.50.150">
    <property type="entry name" value="Vaccinia Virus protein VP39"/>
    <property type="match status" value="1"/>
</dbReference>
<keyword evidence="11" id="KW-1185">Reference proteome</keyword>
<evidence type="ECO:0000256" key="8">
    <source>
        <dbReference type="ARBA" id="ARBA00022691"/>
    </source>
</evidence>
<evidence type="ECO:0000256" key="2">
    <source>
        <dbReference type="ARBA" id="ARBA00004496"/>
    </source>
</evidence>
<evidence type="ECO:0000256" key="1">
    <source>
        <dbReference type="ARBA" id="ARBA00000903"/>
    </source>
</evidence>
<dbReference type="EC" id="2.1.1.67" evidence="4 9"/>
<comment type="subcellular location">
    <subcellularLocation>
        <location evidence="2 9">Cytoplasm</location>
    </subcellularLocation>
</comment>
<dbReference type="InterPro" id="IPR029063">
    <property type="entry name" value="SAM-dependent_MTases_sf"/>
</dbReference>
<dbReference type="InterPro" id="IPR008854">
    <property type="entry name" value="TPMT"/>
</dbReference>
<evidence type="ECO:0000256" key="7">
    <source>
        <dbReference type="ARBA" id="ARBA00022679"/>
    </source>
</evidence>